<dbReference type="NCBIfam" id="NF005722">
    <property type="entry name" value="PRK07539.1-2"/>
    <property type="match status" value="1"/>
</dbReference>
<dbReference type="CDD" id="cd03064">
    <property type="entry name" value="TRX_Fd_NuoE"/>
    <property type="match status" value="1"/>
</dbReference>
<keyword evidence="3 7" id="KW-0479">Metal-binding</keyword>
<dbReference type="GO" id="GO:0051537">
    <property type="term" value="F:2 iron, 2 sulfur cluster binding"/>
    <property type="evidence" value="ECO:0007669"/>
    <property type="project" value="UniProtKB-KW"/>
</dbReference>
<dbReference type="Gene3D" id="1.10.10.1590">
    <property type="entry name" value="NADH-quinone oxidoreductase subunit E"/>
    <property type="match status" value="1"/>
</dbReference>
<dbReference type="InterPro" id="IPR002023">
    <property type="entry name" value="NuoE-like"/>
</dbReference>
<dbReference type="FunFam" id="3.40.30.10:FF:000015">
    <property type="entry name" value="NADH-quinone oxidoreductase subunit E"/>
    <property type="match status" value="1"/>
</dbReference>
<dbReference type="AlphaFoldDB" id="A0A1I2N8Z6"/>
<dbReference type="InterPro" id="IPR028431">
    <property type="entry name" value="NADP_DH_HndA-like"/>
</dbReference>
<accession>A0A1I2N8Z6</accession>
<protein>
    <submittedName>
        <fullName evidence="8">NADH-quinone oxidoreductase subunit E</fullName>
    </submittedName>
</protein>
<dbReference type="GO" id="GO:0016491">
    <property type="term" value="F:oxidoreductase activity"/>
    <property type="evidence" value="ECO:0007669"/>
    <property type="project" value="InterPro"/>
</dbReference>
<dbReference type="InterPro" id="IPR041921">
    <property type="entry name" value="NuoE_N"/>
</dbReference>
<proteinExistence type="inferred from homology"/>
<evidence type="ECO:0000256" key="3">
    <source>
        <dbReference type="ARBA" id="ARBA00022723"/>
    </source>
</evidence>
<gene>
    <name evidence="8" type="ORF">SAMN05660649_00419</name>
</gene>
<dbReference type="STRING" id="341036.SAMN05660649_00419"/>
<keyword evidence="5 7" id="KW-0411">Iron-sulfur</keyword>
<keyword evidence="9" id="KW-1185">Reference proteome</keyword>
<keyword evidence="4 7" id="KW-0408">Iron</keyword>
<dbReference type="FunFam" id="1.10.10.1590:FF:000001">
    <property type="entry name" value="NADH-quinone oxidoreductase subunit E"/>
    <property type="match status" value="1"/>
</dbReference>
<name>A0A1I2N8Z6_9FIRM</name>
<comment type="similarity">
    <text evidence="1">Belongs to the complex I 24 kDa subunit family.</text>
</comment>
<evidence type="ECO:0000256" key="4">
    <source>
        <dbReference type="ARBA" id="ARBA00023004"/>
    </source>
</evidence>
<dbReference type="EMBL" id="FOOX01000001">
    <property type="protein sequence ID" value="SFG00033.1"/>
    <property type="molecule type" value="Genomic_DNA"/>
</dbReference>
<dbReference type="Gene3D" id="3.40.30.10">
    <property type="entry name" value="Glutaredoxin"/>
    <property type="match status" value="1"/>
</dbReference>
<dbReference type="OrthoDB" id="9807941at2"/>
<dbReference type="SUPFAM" id="SSF52833">
    <property type="entry name" value="Thioredoxin-like"/>
    <property type="match status" value="1"/>
</dbReference>
<dbReference type="GO" id="GO:0046872">
    <property type="term" value="F:metal ion binding"/>
    <property type="evidence" value="ECO:0007669"/>
    <property type="project" value="UniProtKB-KW"/>
</dbReference>
<comment type="cofactor">
    <cofactor evidence="7">
        <name>[2Fe-2S] cluster</name>
        <dbReference type="ChEBI" id="CHEBI:190135"/>
    </cofactor>
    <text evidence="7">Binds 1 [2Fe-2S] cluster.</text>
</comment>
<reference evidence="9" key="1">
    <citation type="submission" date="2016-10" db="EMBL/GenBank/DDBJ databases">
        <authorList>
            <person name="Varghese N."/>
            <person name="Submissions S."/>
        </authorList>
    </citation>
    <scope>NUCLEOTIDE SEQUENCE [LARGE SCALE GENOMIC DNA]</scope>
    <source>
        <strain evidence="9">DSM 17038</strain>
    </source>
</reference>
<feature type="binding site" evidence="7">
    <location>
        <position position="132"/>
    </location>
    <ligand>
        <name>[2Fe-2S] cluster</name>
        <dbReference type="ChEBI" id="CHEBI:190135"/>
    </ligand>
</feature>
<dbReference type="Pfam" id="PF01257">
    <property type="entry name" value="2Fe-2S_thioredx"/>
    <property type="match status" value="1"/>
</dbReference>
<evidence type="ECO:0000256" key="5">
    <source>
        <dbReference type="ARBA" id="ARBA00023014"/>
    </source>
</evidence>
<feature type="binding site" evidence="7">
    <location>
        <position position="128"/>
    </location>
    <ligand>
        <name>[2Fe-2S] cluster</name>
        <dbReference type="ChEBI" id="CHEBI:190135"/>
    </ligand>
</feature>
<evidence type="ECO:0000256" key="7">
    <source>
        <dbReference type="PIRSR" id="PIRSR000216-1"/>
    </source>
</evidence>
<feature type="binding site" evidence="7">
    <location>
        <position position="92"/>
    </location>
    <ligand>
        <name>[2Fe-2S] cluster</name>
        <dbReference type="ChEBI" id="CHEBI:190135"/>
    </ligand>
</feature>
<dbReference type="InterPro" id="IPR042128">
    <property type="entry name" value="NuoE_dom"/>
</dbReference>
<dbReference type="PANTHER" id="PTHR43342:SF1">
    <property type="entry name" value="BIFURCATING [FEFE] HYDROGENASE GAMMA SUBUNIT"/>
    <property type="match status" value="1"/>
</dbReference>
<dbReference type="InterPro" id="IPR036249">
    <property type="entry name" value="Thioredoxin-like_sf"/>
</dbReference>
<dbReference type="PANTHER" id="PTHR43342">
    <property type="entry name" value="NADH-QUINONE OXIDOREDUCTASE, E SUBUNIT"/>
    <property type="match status" value="1"/>
</dbReference>
<dbReference type="Proteomes" id="UP000199337">
    <property type="component" value="Unassembled WGS sequence"/>
</dbReference>
<evidence type="ECO:0000313" key="9">
    <source>
        <dbReference type="Proteomes" id="UP000199337"/>
    </source>
</evidence>
<dbReference type="RefSeq" id="WP_092468211.1">
    <property type="nucleotide sequence ID" value="NZ_FOOX01000001.1"/>
</dbReference>
<feature type="binding site" evidence="7">
    <location>
        <position position="87"/>
    </location>
    <ligand>
        <name>[2Fe-2S] cluster</name>
        <dbReference type="ChEBI" id="CHEBI:190135"/>
    </ligand>
</feature>
<evidence type="ECO:0000256" key="2">
    <source>
        <dbReference type="ARBA" id="ARBA00022714"/>
    </source>
</evidence>
<comment type="cofactor">
    <cofactor evidence="6">
        <name>[2Fe-2S] cluster</name>
        <dbReference type="ChEBI" id="CHEBI:190135"/>
    </cofactor>
</comment>
<dbReference type="PIRSF" id="PIRSF000216">
    <property type="entry name" value="NADH_DH_24kDa"/>
    <property type="match status" value="1"/>
</dbReference>
<keyword evidence="2 7" id="KW-0001">2Fe-2S</keyword>
<evidence type="ECO:0000313" key="8">
    <source>
        <dbReference type="EMBL" id="SFG00033.1"/>
    </source>
</evidence>
<evidence type="ECO:0000256" key="6">
    <source>
        <dbReference type="ARBA" id="ARBA00034078"/>
    </source>
</evidence>
<sequence>MSACKCEQNLEANYQKLQEVFDKYRNVKGALIPLLQEAQEVFGYLPGDVMKKISQEIGVPFSKTFGVATFYSQFHLKPRGRNIIRMCQGTACHVRGAAKVFDAVSTDLGVGKNETTEDRRYTLETVACLGACGLAPVMMVNDDTHGRLTPDKAVSVVKKYE</sequence>
<evidence type="ECO:0000256" key="1">
    <source>
        <dbReference type="ARBA" id="ARBA00010643"/>
    </source>
</evidence>
<organism evidence="8 9">
    <name type="scientific">Desulfotruncus arcticus DSM 17038</name>
    <dbReference type="NCBI Taxonomy" id="1121424"/>
    <lineage>
        <taxon>Bacteria</taxon>
        <taxon>Bacillati</taxon>
        <taxon>Bacillota</taxon>
        <taxon>Clostridia</taxon>
        <taxon>Eubacteriales</taxon>
        <taxon>Desulfallaceae</taxon>
        <taxon>Desulfotruncus</taxon>
    </lineage>
</organism>